<reference evidence="1 2" key="1">
    <citation type="submission" date="2009-07" db="EMBL/GenBank/DDBJ databases">
        <authorList>
            <person name="Madupu R."/>
            <person name="Sebastian Y."/>
            <person name="Durkin A.S."/>
            <person name="Torralba M."/>
            <person name="Methe B."/>
            <person name="Sutton G.G."/>
            <person name="Strausberg R.L."/>
            <person name="Nelson K.E."/>
        </authorList>
    </citation>
    <scope>NUCLEOTIDE SEQUENCE [LARGE SCALE GENOMIC DNA]</scope>
    <source>
        <strain evidence="1 2">RM3277</strain>
    </source>
</reference>
<dbReference type="STRING" id="553219.CAMSH0001_0093"/>
<dbReference type="AlphaFoldDB" id="C6RIZ7"/>
<protein>
    <submittedName>
        <fullName evidence="1">Uncharacterized protein</fullName>
    </submittedName>
</protein>
<sequence>MRDTREPHAGESIDLVFSVSKNSFRGLVTPQLLVKEIL</sequence>
<evidence type="ECO:0000313" key="1">
    <source>
        <dbReference type="EMBL" id="EET78578.1"/>
    </source>
</evidence>
<evidence type="ECO:0000313" key="2">
    <source>
        <dbReference type="Proteomes" id="UP000003107"/>
    </source>
</evidence>
<dbReference type="EMBL" id="ACVQ01000033">
    <property type="protein sequence ID" value="EET78578.1"/>
    <property type="molecule type" value="Genomic_DNA"/>
</dbReference>
<name>C6RIZ7_9BACT</name>
<dbReference type="Proteomes" id="UP000003107">
    <property type="component" value="Unassembled WGS sequence"/>
</dbReference>
<proteinExistence type="predicted"/>
<organism evidence="1 2">
    <name type="scientific">Campylobacter showae RM3277</name>
    <dbReference type="NCBI Taxonomy" id="553219"/>
    <lineage>
        <taxon>Bacteria</taxon>
        <taxon>Pseudomonadati</taxon>
        <taxon>Campylobacterota</taxon>
        <taxon>Epsilonproteobacteria</taxon>
        <taxon>Campylobacterales</taxon>
        <taxon>Campylobacteraceae</taxon>
        <taxon>Campylobacter</taxon>
    </lineage>
</organism>
<keyword evidence="2" id="KW-1185">Reference proteome</keyword>
<gene>
    <name evidence="1" type="ORF">CAMSH0001_0093</name>
</gene>
<accession>C6RIZ7</accession>
<comment type="caution">
    <text evidence="1">The sequence shown here is derived from an EMBL/GenBank/DDBJ whole genome shotgun (WGS) entry which is preliminary data.</text>
</comment>